<evidence type="ECO:0000256" key="5">
    <source>
        <dbReference type="SAM" id="Phobius"/>
    </source>
</evidence>
<evidence type="ECO:0000256" key="3">
    <source>
        <dbReference type="PROSITE-ProRule" id="PRU00176"/>
    </source>
</evidence>
<dbReference type="PROSITE" id="PS50102">
    <property type="entry name" value="RRM"/>
    <property type="match status" value="2"/>
</dbReference>
<accession>A0A7I8LCY4</accession>
<gene>
    <name evidence="7" type="ORF">SI8410_13017833</name>
</gene>
<evidence type="ECO:0000256" key="1">
    <source>
        <dbReference type="ARBA" id="ARBA00004123"/>
    </source>
</evidence>
<feature type="region of interest" description="Disordered" evidence="4">
    <location>
        <begin position="269"/>
        <end position="289"/>
    </location>
</feature>
<dbReference type="SMART" id="SM00360">
    <property type="entry name" value="RRM"/>
    <property type="match status" value="2"/>
</dbReference>
<keyword evidence="5" id="KW-0812">Transmembrane</keyword>
<dbReference type="Proteomes" id="UP000663760">
    <property type="component" value="Chromosome 13"/>
</dbReference>
<dbReference type="AlphaFoldDB" id="A0A7I8LCY4"/>
<keyword evidence="5" id="KW-1133">Transmembrane helix</keyword>
<dbReference type="InterPro" id="IPR012677">
    <property type="entry name" value="Nucleotide-bd_a/b_plait_sf"/>
</dbReference>
<keyword evidence="3" id="KW-0694">RNA-binding</keyword>
<dbReference type="Pfam" id="PF00076">
    <property type="entry name" value="RRM_1"/>
    <property type="match status" value="1"/>
</dbReference>
<dbReference type="InterPro" id="IPR000504">
    <property type="entry name" value="RRM_dom"/>
</dbReference>
<feature type="domain" description="RRM" evidence="6">
    <location>
        <begin position="97"/>
        <end position="146"/>
    </location>
</feature>
<reference evidence="7" key="1">
    <citation type="submission" date="2020-02" db="EMBL/GenBank/DDBJ databases">
        <authorList>
            <person name="Scholz U."/>
            <person name="Mascher M."/>
            <person name="Fiebig A."/>
        </authorList>
    </citation>
    <scope>NUCLEOTIDE SEQUENCE</scope>
</reference>
<dbReference type="InterPro" id="IPR035979">
    <property type="entry name" value="RBD_domain_sf"/>
</dbReference>
<dbReference type="GO" id="GO:0010468">
    <property type="term" value="P:regulation of gene expression"/>
    <property type="evidence" value="ECO:0007669"/>
    <property type="project" value="TreeGrafter"/>
</dbReference>
<dbReference type="GO" id="GO:0003723">
    <property type="term" value="F:RNA binding"/>
    <property type="evidence" value="ECO:0007669"/>
    <property type="project" value="UniProtKB-UniRule"/>
</dbReference>
<sequence>MVHRSKVHTRNTVKDCASLGKIFVGGLAKDTSIGEITGYVILKDKVTNHSRGFGFFTCADPSLVNKVINGTHVINEKQVEIKRITPEDASSRDFKTKKIFVGDLASTYTEDELRDFSMYGKVVDHQIIVDHPSNRSRGFGFIMFESRPGWHPGSQKTIILFWLHTFFFYLLTEYFFMGKQIFRSPYLPKVKIKKTEPKQLPPCGHNSKVRLFGEGFGRFYGCGSALLPTGHPPALVVTAPPVPAFGGGLGGGLGVDEDFSGYGGGGGGGFGAGRPYRSEGATAAGSIPT</sequence>
<dbReference type="GO" id="GO:0005654">
    <property type="term" value="C:nucleoplasm"/>
    <property type="evidence" value="ECO:0007669"/>
    <property type="project" value="TreeGrafter"/>
</dbReference>
<dbReference type="SUPFAM" id="SSF54928">
    <property type="entry name" value="RNA-binding domain, RBD"/>
    <property type="match status" value="1"/>
</dbReference>
<evidence type="ECO:0000256" key="4">
    <source>
        <dbReference type="SAM" id="MobiDB-lite"/>
    </source>
</evidence>
<organism evidence="7 8">
    <name type="scientific">Spirodela intermedia</name>
    <name type="common">Intermediate duckweed</name>
    <dbReference type="NCBI Taxonomy" id="51605"/>
    <lineage>
        <taxon>Eukaryota</taxon>
        <taxon>Viridiplantae</taxon>
        <taxon>Streptophyta</taxon>
        <taxon>Embryophyta</taxon>
        <taxon>Tracheophyta</taxon>
        <taxon>Spermatophyta</taxon>
        <taxon>Magnoliopsida</taxon>
        <taxon>Liliopsida</taxon>
        <taxon>Araceae</taxon>
        <taxon>Lemnoideae</taxon>
        <taxon>Spirodela</taxon>
    </lineage>
</organism>
<dbReference type="Gene3D" id="3.30.70.330">
    <property type="match status" value="2"/>
</dbReference>
<keyword evidence="2" id="KW-0539">Nucleus</keyword>
<feature type="domain" description="RRM" evidence="6">
    <location>
        <begin position="18"/>
        <end position="86"/>
    </location>
</feature>
<evidence type="ECO:0000259" key="6">
    <source>
        <dbReference type="PROSITE" id="PS50102"/>
    </source>
</evidence>
<evidence type="ECO:0000313" key="8">
    <source>
        <dbReference type="Proteomes" id="UP000663760"/>
    </source>
</evidence>
<evidence type="ECO:0000313" key="7">
    <source>
        <dbReference type="EMBL" id="CAA7407155.1"/>
    </source>
</evidence>
<name>A0A7I8LCY4_SPIIN</name>
<feature type="transmembrane region" description="Helical" evidence="5">
    <location>
        <begin position="157"/>
        <end position="177"/>
    </location>
</feature>
<dbReference type="GO" id="GO:0000785">
    <property type="term" value="C:chromatin"/>
    <property type="evidence" value="ECO:0007669"/>
    <property type="project" value="TreeGrafter"/>
</dbReference>
<dbReference type="PANTHER" id="PTHR48033">
    <property type="entry name" value="RNA-BINDING (RRM/RBD/RNP MOTIFS) FAMILY PROTEIN"/>
    <property type="match status" value="1"/>
</dbReference>
<keyword evidence="8" id="KW-1185">Reference proteome</keyword>
<evidence type="ECO:0000256" key="2">
    <source>
        <dbReference type="ARBA" id="ARBA00023242"/>
    </source>
</evidence>
<dbReference type="EMBL" id="LR746276">
    <property type="protein sequence ID" value="CAA7407155.1"/>
    <property type="molecule type" value="Genomic_DNA"/>
</dbReference>
<keyword evidence="5" id="KW-0472">Membrane</keyword>
<proteinExistence type="predicted"/>
<dbReference type="PANTHER" id="PTHR48033:SF6">
    <property type="entry name" value="RNA-BINDING (RRM_RBD_RNP MOTIFS) FAMILY PROTEIN"/>
    <property type="match status" value="1"/>
</dbReference>
<protein>
    <recommendedName>
        <fullName evidence="6">RRM domain-containing protein</fullName>
    </recommendedName>
</protein>
<dbReference type="OrthoDB" id="1875751at2759"/>
<comment type="subcellular location">
    <subcellularLocation>
        <location evidence="1">Nucleus</location>
    </subcellularLocation>
</comment>